<accession>A0A4V2NX84</accession>
<dbReference type="GO" id="GO:0042398">
    <property type="term" value="P:modified amino acid biosynthetic process"/>
    <property type="evidence" value="ECO:0007669"/>
    <property type="project" value="InterPro"/>
</dbReference>
<keyword evidence="3 5" id="KW-0067">ATP-binding</keyword>
<comment type="similarity">
    <text evidence="5">Belongs to the glutamate--cysteine ligase type 2 family. YbdK subfamily.</text>
</comment>
<gene>
    <name evidence="6" type="ORF">E0L93_01805</name>
</gene>
<dbReference type="InterPro" id="IPR050141">
    <property type="entry name" value="GCL_type2/YbdK_subfam"/>
</dbReference>
<name>A0A4V2NX84_9ACTN</name>
<dbReference type="Proteomes" id="UP000295244">
    <property type="component" value="Unassembled WGS sequence"/>
</dbReference>
<dbReference type="EMBL" id="SKBU01000004">
    <property type="protein sequence ID" value="TCJ20272.1"/>
    <property type="molecule type" value="Genomic_DNA"/>
</dbReference>
<evidence type="ECO:0000313" key="7">
    <source>
        <dbReference type="Proteomes" id="UP000295244"/>
    </source>
</evidence>
<keyword evidence="1 5" id="KW-0436">Ligase</keyword>
<evidence type="ECO:0000256" key="4">
    <source>
        <dbReference type="ARBA" id="ARBA00048819"/>
    </source>
</evidence>
<dbReference type="GO" id="GO:0004357">
    <property type="term" value="F:glutamate-cysteine ligase activity"/>
    <property type="evidence" value="ECO:0007669"/>
    <property type="project" value="UniProtKB-EC"/>
</dbReference>
<comment type="caution">
    <text evidence="6">The sequence shown here is derived from an EMBL/GenBank/DDBJ whole genome shotgun (WGS) entry which is preliminary data.</text>
</comment>
<keyword evidence="2 5" id="KW-0547">Nucleotide-binding</keyword>
<protein>
    <recommendedName>
        <fullName evidence="5">Putative glutamate--cysteine ligase 2</fullName>
        <ecNumber evidence="5">6.3.2.2</ecNumber>
    </recommendedName>
    <alternativeName>
        <fullName evidence="5">Gamma-glutamylcysteine synthetase 2</fullName>
        <shortName evidence="5">GCS 2</shortName>
        <shortName evidence="5">Gamma-GCS 2</shortName>
    </alternativeName>
</protein>
<dbReference type="NCBIfam" id="NF010043">
    <property type="entry name" value="PRK13517.1-3"/>
    <property type="match status" value="1"/>
</dbReference>
<evidence type="ECO:0000256" key="1">
    <source>
        <dbReference type="ARBA" id="ARBA00022598"/>
    </source>
</evidence>
<comment type="catalytic activity">
    <reaction evidence="4 5">
        <text>L-cysteine + L-glutamate + ATP = gamma-L-glutamyl-L-cysteine + ADP + phosphate + H(+)</text>
        <dbReference type="Rhea" id="RHEA:13285"/>
        <dbReference type="ChEBI" id="CHEBI:15378"/>
        <dbReference type="ChEBI" id="CHEBI:29985"/>
        <dbReference type="ChEBI" id="CHEBI:30616"/>
        <dbReference type="ChEBI" id="CHEBI:35235"/>
        <dbReference type="ChEBI" id="CHEBI:43474"/>
        <dbReference type="ChEBI" id="CHEBI:58173"/>
        <dbReference type="ChEBI" id="CHEBI:456216"/>
        <dbReference type="EC" id="6.3.2.2"/>
    </reaction>
</comment>
<dbReference type="Pfam" id="PF04107">
    <property type="entry name" value="GCS2"/>
    <property type="match status" value="1"/>
</dbReference>
<dbReference type="OrthoDB" id="9769628at2"/>
<reference evidence="6 7" key="1">
    <citation type="submission" date="2019-03" db="EMBL/GenBank/DDBJ databases">
        <title>Whole genome sequence of a novel Rubrobacter taiwanensis strain, isolated from Yellowstone National Park.</title>
        <authorList>
            <person name="Freed S."/>
            <person name="Ramaley R.F."/>
            <person name="Kyndt J.A."/>
        </authorList>
    </citation>
    <scope>NUCLEOTIDE SEQUENCE [LARGE SCALE GENOMIC DNA]</scope>
    <source>
        <strain evidence="6 7">Yellowstone</strain>
    </source>
</reference>
<evidence type="ECO:0000256" key="3">
    <source>
        <dbReference type="ARBA" id="ARBA00022840"/>
    </source>
</evidence>
<evidence type="ECO:0000256" key="5">
    <source>
        <dbReference type="HAMAP-Rule" id="MF_01609"/>
    </source>
</evidence>
<dbReference type="InterPro" id="IPR011793">
    <property type="entry name" value="YbdK"/>
</dbReference>
<dbReference type="RefSeq" id="WP_132687676.1">
    <property type="nucleotide sequence ID" value="NZ_SKBU01000004.1"/>
</dbReference>
<evidence type="ECO:0000256" key="2">
    <source>
        <dbReference type="ARBA" id="ARBA00022741"/>
    </source>
</evidence>
<dbReference type="NCBIfam" id="TIGR02050">
    <property type="entry name" value="gshA_cyan_rel"/>
    <property type="match status" value="1"/>
</dbReference>
<dbReference type="SUPFAM" id="SSF55931">
    <property type="entry name" value="Glutamine synthetase/guanido kinase"/>
    <property type="match status" value="1"/>
</dbReference>
<evidence type="ECO:0000313" key="6">
    <source>
        <dbReference type="EMBL" id="TCJ20272.1"/>
    </source>
</evidence>
<sequence>METNFDASARYTVGVEEEFQLVDPGTLGLAPAIDSLLAARDTVGLPGDSLASELFSSCLEVRSPVCSTLGELAAELAALRRRARELAESCGVRLAAAGAHPFSEAVDQPLTGGERYRRVEEKMGWAARMQAIYGLHVHVAVPDEERAILGVGALARYIPLFLALSANSPFWGGRDTRLASVRIKVFDLFPRSGVPPAFSCWEDFERHVAVLTEAGSVPDYTWCWWDVRPHPRLGTVELRAPDAQTELDRTVSLAALARCIVATAGEHPPPESPVLLQENKWRATRHGLDARFYDFTAGRSIAAREAVRELVRRLRPVAQDLGCEEELAGVLEIVRDGSGSERQRAVLKKRGSLEAVVEYLISATA</sequence>
<dbReference type="GO" id="GO:0005524">
    <property type="term" value="F:ATP binding"/>
    <property type="evidence" value="ECO:0007669"/>
    <property type="project" value="UniProtKB-KW"/>
</dbReference>
<dbReference type="AlphaFoldDB" id="A0A4V2NX84"/>
<proteinExistence type="inferred from homology"/>
<dbReference type="HAMAP" id="MF_01609">
    <property type="entry name" value="Glu_cys_ligase_2"/>
    <property type="match status" value="1"/>
</dbReference>
<dbReference type="EC" id="6.3.2.2" evidence="5"/>
<dbReference type="InterPro" id="IPR006336">
    <property type="entry name" value="GCS2"/>
</dbReference>
<comment type="function">
    <text evidence="5">ATP-dependent carboxylate-amine ligase which exhibits weak glutamate--cysteine ligase activity.</text>
</comment>
<keyword evidence="7" id="KW-1185">Reference proteome</keyword>
<organism evidence="6 7">
    <name type="scientific">Rubrobacter taiwanensis</name>
    <dbReference type="NCBI Taxonomy" id="185139"/>
    <lineage>
        <taxon>Bacteria</taxon>
        <taxon>Bacillati</taxon>
        <taxon>Actinomycetota</taxon>
        <taxon>Rubrobacteria</taxon>
        <taxon>Rubrobacterales</taxon>
        <taxon>Rubrobacteraceae</taxon>
        <taxon>Rubrobacter</taxon>
    </lineage>
</organism>
<dbReference type="PANTHER" id="PTHR36510:SF1">
    <property type="entry name" value="GLUTAMATE--CYSTEINE LIGASE 2-RELATED"/>
    <property type="match status" value="1"/>
</dbReference>
<dbReference type="PANTHER" id="PTHR36510">
    <property type="entry name" value="GLUTAMATE--CYSTEINE LIGASE 2-RELATED"/>
    <property type="match status" value="1"/>
</dbReference>
<dbReference type="InterPro" id="IPR014746">
    <property type="entry name" value="Gln_synth/guanido_kin_cat_dom"/>
</dbReference>
<dbReference type="Gene3D" id="3.30.590.20">
    <property type="match status" value="1"/>
</dbReference>